<keyword evidence="2" id="KW-0472">Membrane</keyword>
<dbReference type="Pfam" id="PF01551">
    <property type="entry name" value="Peptidase_M23"/>
    <property type="match status" value="1"/>
</dbReference>
<dbReference type="GO" id="GO:0004222">
    <property type="term" value="F:metalloendopeptidase activity"/>
    <property type="evidence" value="ECO:0007669"/>
    <property type="project" value="TreeGrafter"/>
</dbReference>
<dbReference type="InterPro" id="IPR050570">
    <property type="entry name" value="Cell_wall_metabolism_enzyme"/>
</dbReference>
<dbReference type="STRING" id="1121307.CLCY_3c01370"/>
<dbReference type="PANTHER" id="PTHR21666:SF270">
    <property type="entry name" value="MUREIN HYDROLASE ACTIVATOR ENVC"/>
    <property type="match status" value="1"/>
</dbReference>
<dbReference type="Proteomes" id="UP000036756">
    <property type="component" value="Unassembled WGS sequence"/>
</dbReference>
<dbReference type="SUPFAM" id="SSF51261">
    <property type="entry name" value="Duplicated hybrid motif"/>
    <property type="match status" value="1"/>
</dbReference>
<dbReference type="Gene3D" id="2.70.70.10">
    <property type="entry name" value="Glucose Permease (Domain IIA)"/>
    <property type="match status" value="1"/>
</dbReference>
<keyword evidence="5" id="KW-1185">Reference proteome</keyword>
<keyword evidence="2" id="KW-1133">Transmembrane helix</keyword>
<proteinExistence type="predicted"/>
<dbReference type="RefSeq" id="WP_048570516.1">
    <property type="nucleotide sequence ID" value="NZ_LFVU01000026.1"/>
</dbReference>
<dbReference type="AlphaFoldDB" id="A0A0J8G299"/>
<organism evidence="4 5">
    <name type="scientific">Clostridium cylindrosporum DSM 605</name>
    <dbReference type="NCBI Taxonomy" id="1121307"/>
    <lineage>
        <taxon>Bacteria</taxon>
        <taxon>Bacillati</taxon>
        <taxon>Bacillota</taxon>
        <taxon>Clostridia</taxon>
        <taxon>Eubacteriales</taxon>
        <taxon>Clostridiaceae</taxon>
        <taxon>Clostridium</taxon>
    </lineage>
</organism>
<evidence type="ECO:0000259" key="3">
    <source>
        <dbReference type="PROSITE" id="PS51109"/>
    </source>
</evidence>
<dbReference type="OrthoDB" id="9809488at2"/>
<keyword evidence="1" id="KW-0732">Signal</keyword>
<dbReference type="PANTHER" id="PTHR21666">
    <property type="entry name" value="PEPTIDASE-RELATED"/>
    <property type="match status" value="1"/>
</dbReference>
<sequence length="306" mass="33568">MRRGKASRRGSSIAPKVIATAFLLITIAAMIVIVKMPNETFMKVLPDTVKTNINVLKEEISALGEEKEGAVETGTKPVVNYKVPDSMEARKERAETYLETALLTTITRSVKTSTTINHKVEVIKTAALKKGEKKIITKGQDGLKEINKELTYKGDELTESEVVSTKTVKKVVNEVILQGIESKVPILMVPAKGRYSSFYGERWNRMHKGVDIAGPVGTPIKAAEGGEVVFSGDRGTYGKCVIIKHINGYETLYAHNSKLIAKQGDKVDKGEIISELGNTGRSTGPHLHFEVKVNGKQIDPMSYLKK</sequence>
<dbReference type="EMBL" id="LFVU01000026">
    <property type="protein sequence ID" value="KMT21866.1"/>
    <property type="molecule type" value="Genomic_DNA"/>
</dbReference>
<dbReference type="Pfam" id="PF07501">
    <property type="entry name" value="G5"/>
    <property type="match status" value="1"/>
</dbReference>
<dbReference type="SMART" id="SM01208">
    <property type="entry name" value="G5"/>
    <property type="match status" value="1"/>
</dbReference>
<dbReference type="InterPro" id="IPR016047">
    <property type="entry name" value="M23ase_b-sheet_dom"/>
</dbReference>
<dbReference type="CDD" id="cd12797">
    <property type="entry name" value="M23_peptidase"/>
    <property type="match status" value="1"/>
</dbReference>
<evidence type="ECO:0000313" key="4">
    <source>
        <dbReference type="EMBL" id="KMT21866.1"/>
    </source>
</evidence>
<evidence type="ECO:0000256" key="1">
    <source>
        <dbReference type="ARBA" id="ARBA00022729"/>
    </source>
</evidence>
<dbReference type="PATRIC" id="fig|1121307.3.peg.1489"/>
<name>A0A0J8G299_CLOCY</name>
<evidence type="ECO:0000313" key="5">
    <source>
        <dbReference type="Proteomes" id="UP000036756"/>
    </source>
</evidence>
<dbReference type="InterPro" id="IPR011098">
    <property type="entry name" value="G5_dom"/>
</dbReference>
<reference evidence="4 5" key="1">
    <citation type="submission" date="2015-06" db="EMBL/GenBank/DDBJ databases">
        <title>Draft genome sequence of the purine-degrading Clostridium cylindrosporum HC-1 (DSM 605).</title>
        <authorList>
            <person name="Poehlein A."/>
            <person name="Schiel-Bengelsdorf B."/>
            <person name="Bengelsdorf F."/>
            <person name="Daniel R."/>
            <person name="Duerre P."/>
        </authorList>
    </citation>
    <scope>NUCLEOTIDE SEQUENCE [LARGE SCALE GENOMIC DNA]</scope>
    <source>
        <strain evidence="4 5">DSM 605</strain>
    </source>
</reference>
<feature type="domain" description="G5" evidence="3">
    <location>
        <begin position="102"/>
        <end position="182"/>
    </location>
</feature>
<evidence type="ECO:0000256" key="2">
    <source>
        <dbReference type="SAM" id="Phobius"/>
    </source>
</evidence>
<dbReference type="PROSITE" id="PS51109">
    <property type="entry name" value="G5"/>
    <property type="match status" value="1"/>
</dbReference>
<dbReference type="InterPro" id="IPR011055">
    <property type="entry name" value="Dup_hybrid_motif"/>
</dbReference>
<gene>
    <name evidence="4" type="ORF">CLCY_3c01370</name>
</gene>
<comment type="caution">
    <text evidence="4">The sequence shown here is derived from an EMBL/GenBank/DDBJ whole genome shotgun (WGS) entry which is preliminary data.</text>
</comment>
<dbReference type="Gene3D" id="2.20.230.10">
    <property type="entry name" value="Resuscitation-promoting factor rpfb"/>
    <property type="match status" value="1"/>
</dbReference>
<protein>
    <submittedName>
        <fullName evidence="4">Peptidase M23B</fullName>
    </submittedName>
</protein>
<feature type="transmembrane region" description="Helical" evidence="2">
    <location>
        <begin position="12"/>
        <end position="34"/>
    </location>
</feature>
<keyword evidence="2" id="KW-0812">Transmembrane</keyword>
<accession>A0A0J8G299</accession>